<keyword evidence="3" id="KW-1185">Reference proteome</keyword>
<dbReference type="EMBL" id="LR824018">
    <property type="protein sequence ID" value="CAH0586823.1"/>
    <property type="molecule type" value="Genomic_DNA"/>
</dbReference>
<sequence>MNSALKPVLPQPGVPQPGGQASPAKGNVATANHTVGHPQGAQNSLHHASNNLVGQNLTHHAPAPPIPHAPPPMAPVSANMAQMAQNMSHHGNLSHVTQNSVVGPSNLAASPSKGGNPNTPLSLVQEKALALTRTPEKNEADSTAHANGTIDSPKSATNAPVTLKPQNPEPNKEKQDIAKTSPSTPKPPEKPSSAPSTPQKTEAATPPTTADGPAQPKVATANEPPEKSPSKPTELKVAPAADVAPTQSDSKPVPESANDSQLQEKAPTPVKQDPPPTESAKTESVPAPAPAPEVKPEEKPEEPKTEQKPQQNATEEKKEEVVAPKPEKSESPKKEEVVEKPAEKVEEKVDEKKAEAKPAKVESKPKSTMKLATVTPPMRKRRQVSPSKTSDGPSPAKKPAEGGDSTPDTRIKRNRTKVQLYQSPTPELAMATKLSASAGRSTPTKPNDDKLIVFYKNEYLAVRNAEGGFYVCQAMQNVYRTTRKIKIRWLSQDKTADPSGETYKPDFYDVTDMECVLTTLSLVRGAGGAQLLRGPEAARAKSILTRALQAEADGEPPATAVTEEHPDGLDLSLYKDESQLEKKSRKRNSSKSSPRAKQDNSNNTEESATPVKRARTTPKRSPKSARKTKAQTKTQTNNKRKSSGSTPIVASTSKVGIVQRIYRNTATAVSDKVKAKSTPKRTPAKQKVDTPAPTPTRKGRRAELKASPIVPTPSTSTGKTTRTPRKPPAKK</sequence>
<dbReference type="OrthoDB" id="2017365at2759"/>
<proteinExistence type="predicted"/>
<organism evidence="2 3">
    <name type="scientific">Chrysodeixis includens</name>
    <name type="common">Soybean looper</name>
    <name type="synonym">Pseudoplusia includens</name>
    <dbReference type="NCBI Taxonomy" id="689277"/>
    <lineage>
        <taxon>Eukaryota</taxon>
        <taxon>Metazoa</taxon>
        <taxon>Ecdysozoa</taxon>
        <taxon>Arthropoda</taxon>
        <taxon>Hexapoda</taxon>
        <taxon>Insecta</taxon>
        <taxon>Pterygota</taxon>
        <taxon>Neoptera</taxon>
        <taxon>Endopterygota</taxon>
        <taxon>Lepidoptera</taxon>
        <taxon>Glossata</taxon>
        <taxon>Ditrysia</taxon>
        <taxon>Noctuoidea</taxon>
        <taxon>Noctuidae</taxon>
        <taxon>Plusiinae</taxon>
        <taxon>Chrysodeixis</taxon>
    </lineage>
</organism>
<feature type="compositionally biased region" description="Basic residues" evidence="1">
    <location>
        <begin position="612"/>
        <end position="630"/>
    </location>
</feature>
<feature type="compositionally biased region" description="Low complexity" evidence="1">
    <location>
        <begin position="712"/>
        <end position="721"/>
    </location>
</feature>
<feature type="region of interest" description="Disordered" evidence="1">
    <location>
        <begin position="1"/>
        <end position="76"/>
    </location>
</feature>
<feature type="compositionally biased region" description="Pro residues" evidence="1">
    <location>
        <begin position="62"/>
        <end position="74"/>
    </location>
</feature>
<evidence type="ECO:0000313" key="3">
    <source>
        <dbReference type="Proteomes" id="UP001154114"/>
    </source>
</evidence>
<feature type="compositionally biased region" description="Basic residues" evidence="1">
    <location>
        <begin position="722"/>
        <end position="731"/>
    </location>
</feature>
<feature type="region of interest" description="Disordered" evidence="1">
    <location>
        <begin position="550"/>
        <end position="651"/>
    </location>
</feature>
<feature type="compositionally biased region" description="Basic and acidic residues" evidence="1">
    <location>
        <begin position="294"/>
        <end position="307"/>
    </location>
</feature>
<feature type="region of interest" description="Disordered" evidence="1">
    <location>
        <begin position="667"/>
        <end position="731"/>
    </location>
</feature>
<feature type="region of interest" description="Disordered" evidence="1">
    <location>
        <begin position="94"/>
        <end position="418"/>
    </location>
</feature>
<gene>
    <name evidence="2" type="ORF">CINC_LOCUS3327</name>
</gene>
<feature type="compositionally biased region" description="Polar residues" evidence="1">
    <location>
        <begin position="144"/>
        <end position="160"/>
    </location>
</feature>
<feature type="compositionally biased region" description="Polar residues" evidence="1">
    <location>
        <begin position="94"/>
        <end position="122"/>
    </location>
</feature>
<feature type="compositionally biased region" description="Basic residues" evidence="1">
    <location>
        <begin position="675"/>
        <end position="684"/>
    </location>
</feature>
<accession>A0A9P0BT95</accession>
<feature type="compositionally biased region" description="Basic and acidic residues" evidence="1">
    <location>
        <begin position="314"/>
        <end position="365"/>
    </location>
</feature>
<reference evidence="2" key="1">
    <citation type="submission" date="2021-12" db="EMBL/GenBank/DDBJ databases">
        <authorList>
            <person name="King R."/>
        </authorList>
    </citation>
    <scope>NUCLEOTIDE SEQUENCE</scope>
</reference>
<feature type="compositionally biased region" description="Low complexity" evidence="1">
    <location>
        <begin position="191"/>
        <end position="216"/>
    </location>
</feature>
<evidence type="ECO:0000256" key="1">
    <source>
        <dbReference type="SAM" id="MobiDB-lite"/>
    </source>
</evidence>
<evidence type="ECO:0000313" key="2">
    <source>
        <dbReference type="EMBL" id="CAH0586823.1"/>
    </source>
</evidence>
<feature type="compositionally biased region" description="Basic and acidic residues" evidence="1">
    <location>
        <begin position="562"/>
        <end position="582"/>
    </location>
</feature>
<protein>
    <submittedName>
        <fullName evidence="2">Uncharacterized protein</fullName>
    </submittedName>
</protein>
<name>A0A9P0BT95_CHRIL</name>
<feature type="compositionally biased region" description="Polar residues" evidence="1">
    <location>
        <begin position="40"/>
        <end position="58"/>
    </location>
</feature>
<dbReference type="Proteomes" id="UP001154114">
    <property type="component" value="Chromosome 15"/>
</dbReference>
<dbReference type="AlphaFoldDB" id="A0A9P0BT95"/>